<dbReference type="InterPro" id="IPR036291">
    <property type="entry name" value="NAD(P)-bd_dom_sf"/>
</dbReference>
<dbReference type="Gene3D" id="3.40.50.720">
    <property type="entry name" value="NAD(P)-binding Rossmann-like Domain"/>
    <property type="match status" value="1"/>
</dbReference>
<organism evidence="3 4">
    <name type="scientific">Pseudomonas poae</name>
    <dbReference type="NCBI Taxonomy" id="200451"/>
    <lineage>
        <taxon>Bacteria</taxon>
        <taxon>Pseudomonadati</taxon>
        <taxon>Pseudomonadota</taxon>
        <taxon>Gammaproteobacteria</taxon>
        <taxon>Pseudomonadales</taxon>
        <taxon>Pseudomonadaceae</taxon>
        <taxon>Pseudomonas</taxon>
    </lineage>
</organism>
<dbReference type="InterPro" id="IPR051207">
    <property type="entry name" value="ComplexI_NDUFA9_subunit"/>
</dbReference>
<dbReference type="InterPro" id="IPR001509">
    <property type="entry name" value="Epimerase_deHydtase"/>
</dbReference>
<evidence type="ECO:0000256" key="1">
    <source>
        <dbReference type="SAM" id="Phobius"/>
    </source>
</evidence>
<reference evidence="3 4" key="1">
    <citation type="submission" date="2020-10" db="EMBL/GenBank/DDBJ databases">
        <title>High quality whole genome sequence of Pseudomonas poae PMA22.</title>
        <authorList>
            <person name="Hernandez J.G."/>
            <person name="Rodriguez P."/>
            <person name="Cuevas C."/>
            <person name="de la Calle F."/>
            <person name="Galan B."/>
            <person name="Garcia J.L."/>
        </authorList>
    </citation>
    <scope>NUCLEOTIDE SEQUENCE [LARGE SCALE GENOMIC DNA]</scope>
    <source>
        <strain evidence="3 4">PMA22</strain>
    </source>
</reference>
<dbReference type="AlphaFoldDB" id="A0A7M1KEX3"/>
<name>A0A7M1KEX3_9PSED</name>
<feature type="transmembrane region" description="Helical" evidence="1">
    <location>
        <begin position="395"/>
        <end position="411"/>
    </location>
</feature>
<accession>A0A7M1KEX3</accession>
<proteinExistence type="predicted"/>
<dbReference type="InterPro" id="IPR025695">
    <property type="entry name" value="DoxX-like"/>
</dbReference>
<keyword evidence="1" id="KW-0812">Transmembrane</keyword>
<dbReference type="Pfam" id="PF01370">
    <property type="entry name" value="Epimerase"/>
    <property type="match status" value="1"/>
</dbReference>
<dbReference type="Pfam" id="PF13781">
    <property type="entry name" value="DoxX_3"/>
    <property type="match status" value="1"/>
</dbReference>
<dbReference type="Proteomes" id="UP000594923">
    <property type="component" value="Chromosome"/>
</dbReference>
<dbReference type="RefSeq" id="WP_197626463.1">
    <property type="nucleotide sequence ID" value="NZ_CP063073.1"/>
</dbReference>
<evidence type="ECO:0000313" key="4">
    <source>
        <dbReference type="Proteomes" id="UP000594923"/>
    </source>
</evidence>
<gene>
    <name evidence="3" type="ORF">IMF22_25510</name>
</gene>
<keyword evidence="1" id="KW-1133">Transmembrane helix</keyword>
<feature type="transmembrane region" description="Helical" evidence="1">
    <location>
        <begin position="337"/>
        <end position="359"/>
    </location>
</feature>
<feature type="domain" description="NAD-dependent epimerase/dehydratase" evidence="2">
    <location>
        <begin position="3"/>
        <end position="193"/>
    </location>
</feature>
<dbReference type="PANTHER" id="PTHR12126">
    <property type="entry name" value="NADH-UBIQUINONE OXIDOREDUCTASE 39 KDA SUBUNIT-RELATED"/>
    <property type="match status" value="1"/>
</dbReference>
<protein>
    <submittedName>
        <fullName evidence="3">SDR family oxidoreductase</fullName>
    </submittedName>
</protein>
<feature type="transmembrane region" description="Helical" evidence="1">
    <location>
        <begin position="301"/>
        <end position="322"/>
    </location>
</feature>
<dbReference type="EMBL" id="CP063073">
    <property type="protein sequence ID" value="QOQ74797.1"/>
    <property type="molecule type" value="Genomic_DNA"/>
</dbReference>
<evidence type="ECO:0000259" key="2">
    <source>
        <dbReference type="Pfam" id="PF01370"/>
    </source>
</evidence>
<feature type="transmembrane region" description="Helical" evidence="1">
    <location>
        <begin position="366"/>
        <end position="389"/>
    </location>
</feature>
<dbReference type="GO" id="GO:0044877">
    <property type="term" value="F:protein-containing complex binding"/>
    <property type="evidence" value="ECO:0007669"/>
    <property type="project" value="TreeGrafter"/>
</dbReference>
<evidence type="ECO:0000313" key="3">
    <source>
        <dbReference type="EMBL" id="QOQ74797.1"/>
    </source>
</evidence>
<sequence>MNVLLVGATGFVGRHLLRALQQAGHRVTATSRKPQHLDFPGVEWRALDLGQLAVDPEHFVFPATVDLLINAAGLLSVDAAELSRVQDRGARVLFDLAAQRGVRVLQISALGASAHSDLPFLASKGLADDYLLSLGVSAVVLRPSLVVGAGGASSGWLAGLSPLPLIPLLNLTAQAQPVHIDDVVGAVLALMRQWPAESMVLPLVGPEPMRLSQLIDHLRAAQGWGAGRYLQAPLLGLGGWLGDLLGWRALNRQSIALAQQDNVADPDVLASVCGYTAAPLAARLQDWPTPAQSSQPMIRPLMLAVLVLIWLGTAAVCLGPGYDWGLRILAEAGVQGTWATLAVIAGAVCDGLLGLGLLVRRWRRRALILQLLLMGGYTVVISIVLPHYWFDPYAAVAKNLVLMVATLWLFWTEPSLTEPRQ</sequence>
<dbReference type="PANTHER" id="PTHR12126:SF11">
    <property type="entry name" value="NADH DEHYDROGENASE [UBIQUINONE] 1 ALPHA SUBCOMPLEX SUBUNIT 9, MITOCHONDRIAL"/>
    <property type="match status" value="1"/>
</dbReference>
<keyword evidence="1" id="KW-0472">Membrane</keyword>
<dbReference type="SUPFAM" id="SSF51735">
    <property type="entry name" value="NAD(P)-binding Rossmann-fold domains"/>
    <property type="match status" value="1"/>
</dbReference>